<keyword evidence="2" id="KW-0808">Transferase</keyword>
<keyword evidence="1 5" id="KW-0489">Methyltransferase</keyword>
<evidence type="ECO:0000313" key="6">
    <source>
        <dbReference type="Proteomes" id="UP001518140"/>
    </source>
</evidence>
<accession>A0ABX0DLE6</accession>
<feature type="domain" description="Methyltransferase" evidence="4">
    <location>
        <begin position="53"/>
        <end position="145"/>
    </location>
</feature>
<gene>
    <name evidence="5" type="ORF">G6048_05015</name>
</gene>
<dbReference type="Proteomes" id="UP001518140">
    <property type="component" value="Unassembled WGS sequence"/>
</dbReference>
<evidence type="ECO:0000256" key="2">
    <source>
        <dbReference type="ARBA" id="ARBA00022679"/>
    </source>
</evidence>
<evidence type="ECO:0000256" key="1">
    <source>
        <dbReference type="ARBA" id="ARBA00022603"/>
    </source>
</evidence>
<sequence length="288" mass="31104">MEATRRTDDEQATRWSGPAGNAWVDAQAVMDELLRPFEELLVEAMSVGPGGHVLDVGCGTGSTTVAVARRLGPSGRCVGVDISEPMITAARARAEEAGTPASFIHADAEDHAFGSAVFDAVISRFGVMFFNDSVRAFSNLRRAAKDEAELRFITWRGPAENPFMTTAERAAAPFLPNLPARKPDEPGQFAFADPDRIHRILTESGWAGIDIRPIDVACTLPERELVGYFTRFGPVGLALREADEQTRAQVVEAVRAAFETYVRGSEVRFTGACWMVGARASSASTAPE</sequence>
<dbReference type="EMBL" id="JAAKZX010000010">
    <property type="protein sequence ID" value="NGO41564.1"/>
    <property type="molecule type" value="Genomic_DNA"/>
</dbReference>
<dbReference type="CDD" id="cd02440">
    <property type="entry name" value="AdoMet_MTases"/>
    <property type="match status" value="1"/>
</dbReference>
<evidence type="ECO:0000256" key="3">
    <source>
        <dbReference type="ARBA" id="ARBA00022691"/>
    </source>
</evidence>
<keyword evidence="6" id="KW-1185">Reference proteome</keyword>
<organism evidence="5 6">
    <name type="scientific">Streptomyces ureilyticus</name>
    <dbReference type="NCBI Taxonomy" id="1775131"/>
    <lineage>
        <taxon>Bacteria</taxon>
        <taxon>Bacillati</taxon>
        <taxon>Actinomycetota</taxon>
        <taxon>Actinomycetes</taxon>
        <taxon>Kitasatosporales</taxon>
        <taxon>Streptomycetaceae</taxon>
        <taxon>Streptomyces</taxon>
    </lineage>
</organism>
<proteinExistence type="predicted"/>
<protein>
    <submittedName>
        <fullName evidence="5">Class I SAM-dependent methyltransferase</fullName>
    </submittedName>
</protein>
<dbReference type="InterPro" id="IPR029063">
    <property type="entry name" value="SAM-dependent_MTases_sf"/>
</dbReference>
<dbReference type="RefSeq" id="WP_165338214.1">
    <property type="nucleotide sequence ID" value="NZ_JAAKZX010000010.1"/>
</dbReference>
<dbReference type="PANTHER" id="PTHR43464:SF19">
    <property type="entry name" value="UBIQUINONE BIOSYNTHESIS O-METHYLTRANSFERASE, MITOCHONDRIAL"/>
    <property type="match status" value="1"/>
</dbReference>
<comment type="caution">
    <text evidence="5">The sequence shown here is derived from an EMBL/GenBank/DDBJ whole genome shotgun (WGS) entry which is preliminary data.</text>
</comment>
<name>A0ABX0DLE6_9ACTN</name>
<dbReference type="Gene3D" id="3.40.50.150">
    <property type="entry name" value="Vaccinia Virus protein VP39"/>
    <property type="match status" value="1"/>
</dbReference>
<dbReference type="PANTHER" id="PTHR43464">
    <property type="entry name" value="METHYLTRANSFERASE"/>
    <property type="match status" value="1"/>
</dbReference>
<dbReference type="GO" id="GO:0008168">
    <property type="term" value="F:methyltransferase activity"/>
    <property type="evidence" value="ECO:0007669"/>
    <property type="project" value="UniProtKB-KW"/>
</dbReference>
<keyword evidence="3" id="KW-0949">S-adenosyl-L-methionine</keyword>
<evidence type="ECO:0000313" key="5">
    <source>
        <dbReference type="EMBL" id="NGO41564.1"/>
    </source>
</evidence>
<evidence type="ECO:0000259" key="4">
    <source>
        <dbReference type="Pfam" id="PF13649"/>
    </source>
</evidence>
<dbReference type="GO" id="GO:0032259">
    <property type="term" value="P:methylation"/>
    <property type="evidence" value="ECO:0007669"/>
    <property type="project" value="UniProtKB-KW"/>
</dbReference>
<reference evidence="5 6" key="1">
    <citation type="submission" date="2020-02" db="EMBL/GenBank/DDBJ databases">
        <title>Whole-genome analyses of novel actinobacteria.</title>
        <authorList>
            <person name="Sahin N."/>
            <person name="Tokatli A."/>
        </authorList>
    </citation>
    <scope>NUCLEOTIDE SEQUENCE [LARGE SCALE GENOMIC DNA]</scope>
    <source>
        <strain evidence="5 6">YC419</strain>
    </source>
</reference>
<dbReference type="Pfam" id="PF13649">
    <property type="entry name" value="Methyltransf_25"/>
    <property type="match status" value="1"/>
</dbReference>
<dbReference type="InterPro" id="IPR041698">
    <property type="entry name" value="Methyltransf_25"/>
</dbReference>
<dbReference type="SUPFAM" id="SSF53335">
    <property type="entry name" value="S-adenosyl-L-methionine-dependent methyltransferases"/>
    <property type="match status" value="1"/>
</dbReference>